<proteinExistence type="predicted"/>
<keyword evidence="3" id="KW-1185">Reference proteome</keyword>
<protein>
    <submittedName>
        <fullName evidence="2">Antibiotic biosynthesis monooxygenase</fullName>
    </submittedName>
</protein>
<dbReference type="InterPro" id="IPR007138">
    <property type="entry name" value="ABM_dom"/>
</dbReference>
<feature type="domain" description="ABM" evidence="1">
    <location>
        <begin position="27"/>
        <end position="83"/>
    </location>
</feature>
<sequence>MLARTPAPPYWAVIFSNQRSAADAAGYGVTAEQMVTLAAAQPGFLGAESARGADGFGITVSYWQSEADIAAWRAHAEHRVAIAAGFDRWYACFATRVAYVGRDHLWDKPASDAPGQG</sequence>
<dbReference type="Proteomes" id="UP001219956">
    <property type="component" value="Unassembled WGS sequence"/>
</dbReference>
<evidence type="ECO:0000313" key="3">
    <source>
        <dbReference type="Proteomes" id="UP001219956"/>
    </source>
</evidence>
<keyword evidence="2" id="KW-0503">Monooxygenase</keyword>
<name>A0ABT5J0C4_9NEIS</name>
<dbReference type="InterPro" id="IPR011008">
    <property type="entry name" value="Dimeric_a/b-barrel"/>
</dbReference>
<comment type="caution">
    <text evidence="2">The sequence shown here is derived from an EMBL/GenBank/DDBJ whole genome shotgun (WGS) entry which is preliminary data.</text>
</comment>
<evidence type="ECO:0000259" key="1">
    <source>
        <dbReference type="Pfam" id="PF03992"/>
    </source>
</evidence>
<dbReference type="InterPro" id="IPR052936">
    <property type="entry name" value="Jasmonate_Hydroxylase-like"/>
</dbReference>
<accession>A0ABT5J0C4</accession>
<reference evidence="2 3" key="1">
    <citation type="submission" date="2023-01" db="EMBL/GenBank/DDBJ databases">
        <title>Novel species of the genus Vogesella isolated from rivers.</title>
        <authorList>
            <person name="Lu H."/>
        </authorList>
    </citation>
    <scope>NUCLEOTIDE SEQUENCE [LARGE SCALE GENOMIC DNA]</scope>
    <source>
        <strain evidence="2 3">DC21W</strain>
    </source>
</reference>
<evidence type="ECO:0000313" key="2">
    <source>
        <dbReference type="EMBL" id="MDC7718252.1"/>
    </source>
</evidence>
<dbReference type="Gene3D" id="3.30.70.100">
    <property type="match status" value="1"/>
</dbReference>
<dbReference type="EMBL" id="JAQQLF010000017">
    <property type="protein sequence ID" value="MDC7718252.1"/>
    <property type="molecule type" value="Genomic_DNA"/>
</dbReference>
<dbReference type="GO" id="GO:0004497">
    <property type="term" value="F:monooxygenase activity"/>
    <property type="evidence" value="ECO:0007669"/>
    <property type="project" value="UniProtKB-KW"/>
</dbReference>
<dbReference type="PANTHER" id="PTHR37811">
    <property type="entry name" value="BLL5343 PROTEIN"/>
    <property type="match status" value="1"/>
</dbReference>
<keyword evidence="2" id="KW-0560">Oxidoreductase</keyword>
<gene>
    <name evidence="2" type="ORF">PQU95_13630</name>
</gene>
<dbReference type="PANTHER" id="PTHR37811:SF2">
    <property type="entry name" value="ABM DOMAIN-CONTAINING PROTEIN"/>
    <property type="match status" value="1"/>
</dbReference>
<organism evidence="2 3">
    <name type="scientific">Vogesella aquatica</name>
    <dbReference type="NCBI Taxonomy" id="2984206"/>
    <lineage>
        <taxon>Bacteria</taxon>
        <taxon>Pseudomonadati</taxon>
        <taxon>Pseudomonadota</taxon>
        <taxon>Betaproteobacteria</taxon>
        <taxon>Neisseriales</taxon>
        <taxon>Chromobacteriaceae</taxon>
        <taxon>Vogesella</taxon>
    </lineage>
</organism>
<dbReference type="RefSeq" id="WP_272752512.1">
    <property type="nucleotide sequence ID" value="NZ_JAQQLF010000017.1"/>
</dbReference>
<dbReference type="Pfam" id="PF03992">
    <property type="entry name" value="ABM"/>
    <property type="match status" value="1"/>
</dbReference>
<dbReference type="SUPFAM" id="SSF54909">
    <property type="entry name" value="Dimeric alpha+beta barrel"/>
    <property type="match status" value="1"/>
</dbReference>